<evidence type="ECO:0000256" key="5">
    <source>
        <dbReference type="SAM" id="MobiDB-lite"/>
    </source>
</evidence>
<name>A0ABR1VA29_9PEZI</name>
<feature type="compositionally biased region" description="Low complexity" evidence="5">
    <location>
        <begin position="16"/>
        <end position="40"/>
    </location>
</feature>
<dbReference type="InterPro" id="IPR011057">
    <property type="entry name" value="Mss4-like_sf"/>
</dbReference>
<dbReference type="Gene3D" id="3.90.1590.10">
    <property type="entry name" value="glutathione-dependent formaldehyde- activating enzyme (gfa)"/>
    <property type="match status" value="1"/>
</dbReference>
<keyword evidence="8" id="KW-1185">Reference proteome</keyword>
<comment type="caution">
    <text evidence="7">The sequence shown here is derived from an EMBL/GenBank/DDBJ whole genome shotgun (WGS) entry which is preliminary data.</text>
</comment>
<dbReference type="InterPro" id="IPR006913">
    <property type="entry name" value="CENP-V/GFA"/>
</dbReference>
<dbReference type="PROSITE" id="PS51891">
    <property type="entry name" value="CENP_V_GFA"/>
    <property type="match status" value="1"/>
</dbReference>
<dbReference type="SUPFAM" id="SSF51316">
    <property type="entry name" value="Mss4-like"/>
    <property type="match status" value="1"/>
</dbReference>
<dbReference type="EMBL" id="JAQQWM010000004">
    <property type="protein sequence ID" value="KAK8068067.1"/>
    <property type="molecule type" value="Genomic_DNA"/>
</dbReference>
<sequence>MSGPSSDLSTGPSIRPSADPHAAPSAGPSSGPSPVPSTAAMVAPAHEDFRKPRTISGGCLCRAVRYKVDFKEDHDFLKSSNSCQCTQRRRQTGTLVYYTHTIPVDCLKWHTQVVPIPGNPAMVGPPTMKYQRTPVGYQFGFCQNCGSTLYWKDEARSDLELALGTVDPEFLNGSSGEPGRATDDGYRFALANCGGANRSCDQKIKGLTDLIPQRDQRYFRNAPAEGRRKRKIEGDHEVEQAEELRKQTMEQHQKAEPQKAEPQKAEPQKAEPQKAEPQKAEPQKEEPQKEEPQKEEPQKEEPQKAEPQKGSEHLAPEETRAEVVVADAPVEAEQ</sequence>
<evidence type="ECO:0000256" key="1">
    <source>
        <dbReference type="ARBA" id="ARBA00005495"/>
    </source>
</evidence>
<evidence type="ECO:0000256" key="3">
    <source>
        <dbReference type="ARBA" id="ARBA00022833"/>
    </source>
</evidence>
<evidence type="ECO:0000256" key="2">
    <source>
        <dbReference type="ARBA" id="ARBA00022723"/>
    </source>
</evidence>
<feature type="region of interest" description="Disordered" evidence="5">
    <location>
        <begin position="1"/>
        <end position="40"/>
    </location>
</feature>
<keyword evidence="3" id="KW-0862">Zinc</keyword>
<accession>A0ABR1VA29</accession>
<feature type="compositionally biased region" description="Low complexity" evidence="5">
    <location>
        <begin position="322"/>
        <end position="334"/>
    </location>
</feature>
<dbReference type="PANTHER" id="PTHR33337:SF40">
    <property type="entry name" value="CENP-V_GFA DOMAIN-CONTAINING PROTEIN-RELATED"/>
    <property type="match status" value="1"/>
</dbReference>
<evidence type="ECO:0000313" key="8">
    <source>
        <dbReference type="Proteomes" id="UP001446871"/>
    </source>
</evidence>
<keyword evidence="4" id="KW-0456">Lyase</keyword>
<feature type="region of interest" description="Disordered" evidence="5">
    <location>
        <begin position="215"/>
        <end position="334"/>
    </location>
</feature>
<feature type="compositionally biased region" description="Polar residues" evidence="5">
    <location>
        <begin position="1"/>
        <end position="12"/>
    </location>
</feature>
<dbReference type="PANTHER" id="PTHR33337">
    <property type="entry name" value="GFA DOMAIN-CONTAINING PROTEIN"/>
    <property type="match status" value="1"/>
</dbReference>
<gene>
    <name evidence="7" type="ORF">PG996_007179</name>
</gene>
<protein>
    <submittedName>
        <fullName evidence="7">Glutathione-dependent formaldehyde-activating enzyme</fullName>
    </submittedName>
</protein>
<evidence type="ECO:0000256" key="4">
    <source>
        <dbReference type="ARBA" id="ARBA00023239"/>
    </source>
</evidence>
<evidence type="ECO:0000313" key="7">
    <source>
        <dbReference type="EMBL" id="KAK8068067.1"/>
    </source>
</evidence>
<reference evidence="7 8" key="1">
    <citation type="submission" date="2023-01" db="EMBL/GenBank/DDBJ databases">
        <title>Analysis of 21 Apiospora genomes using comparative genomics revels a genus with tremendous synthesis potential of carbohydrate active enzymes and secondary metabolites.</title>
        <authorList>
            <person name="Sorensen T."/>
        </authorList>
    </citation>
    <scope>NUCLEOTIDE SEQUENCE [LARGE SCALE GENOMIC DNA]</scope>
    <source>
        <strain evidence="7 8">CBS 83171</strain>
    </source>
</reference>
<organism evidence="7 8">
    <name type="scientific">Apiospora saccharicola</name>
    <dbReference type="NCBI Taxonomy" id="335842"/>
    <lineage>
        <taxon>Eukaryota</taxon>
        <taxon>Fungi</taxon>
        <taxon>Dikarya</taxon>
        <taxon>Ascomycota</taxon>
        <taxon>Pezizomycotina</taxon>
        <taxon>Sordariomycetes</taxon>
        <taxon>Xylariomycetidae</taxon>
        <taxon>Amphisphaeriales</taxon>
        <taxon>Apiosporaceae</taxon>
        <taxon>Apiospora</taxon>
    </lineage>
</organism>
<keyword evidence="2" id="KW-0479">Metal-binding</keyword>
<proteinExistence type="inferred from homology"/>
<evidence type="ECO:0000259" key="6">
    <source>
        <dbReference type="PROSITE" id="PS51891"/>
    </source>
</evidence>
<feature type="domain" description="CENP-V/GFA" evidence="6">
    <location>
        <begin position="55"/>
        <end position="180"/>
    </location>
</feature>
<feature type="compositionally biased region" description="Basic and acidic residues" evidence="5">
    <location>
        <begin position="232"/>
        <end position="321"/>
    </location>
</feature>
<dbReference type="Pfam" id="PF04828">
    <property type="entry name" value="GFA"/>
    <property type="match status" value="1"/>
</dbReference>
<dbReference type="Proteomes" id="UP001446871">
    <property type="component" value="Unassembled WGS sequence"/>
</dbReference>
<comment type="similarity">
    <text evidence="1">Belongs to the Gfa family.</text>
</comment>